<gene>
    <name evidence="2" type="ORF">NCTC204_01065</name>
</gene>
<protein>
    <submittedName>
        <fullName evidence="2">Type I site-specific deoxyribonuclease, HsdR family</fullName>
    </submittedName>
</protein>
<dbReference type="EMBL" id="UGMD01000002">
    <property type="protein sequence ID" value="STU76232.1"/>
    <property type="molecule type" value="Genomic_DNA"/>
</dbReference>
<name>A0A377ZQ90_KLEPN</name>
<organism evidence="2 3">
    <name type="scientific">Klebsiella pneumoniae</name>
    <dbReference type="NCBI Taxonomy" id="573"/>
    <lineage>
        <taxon>Bacteria</taxon>
        <taxon>Pseudomonadati</taxon>
        <taxon>Pseudomonadota</taxon>
        <taxon>Gammaproteobacteria</taxon>
        <taxon>Enterobacterales</taxon>
        <taxon>Enterobacteriaceae</taxon>
        <taxon>Klebsiella/Raoultella group</taxon>
        <taxon>Klebsiella</taxon>
        <taxon>Klebsiella pneumoniae complex</taxon>
    </lineage>
</organism>
<sequence length="148" mass="17026">MRTQKTERRFMGLVKRLKAAYDVCCGSEALAQTERDYIHFYIAVRSIVFKLTKGDAPDVTQMNARVREMIADALKADGVEELFFLGDKKAESIDIFDDDYLARINKIKLPATKIQLLQKLLEKAISDFKKINQLQGINFTRRFPVNYG</sequence>
<dbReference type="Proteomes" id="UP000255192">
    <property type="component" value="Unassembled WGS sequence"/>
</dbReference>
<dbReference type="InterPro" id="IPR021810">
    <property type="entry name" value="T1RH-like_C"/>
</dbReference>
<evidence type="ECO:0000313" key="2">
    <source>
        <dbReference type="EMBL" id="STU76232.1"/>
    </source>
</evidence>
<accession>A0A377ZQ90</accession>
<evidence type="ECO:0000313" key="3">
    <source>
        <dbReference type="Proteomes" id="UP000255192"/>
    </source>
</evidence>
<dbReference type="AlphaFoldDB" id="A0A377ZQ90"/>
<dbReference type="Pfam" id="PF11867">
    <property type="entry name" value="T1RH-like_C"/>
    <property type="match status" value="1"/>
</dbReference>
<evidence type="ECO:0000259" key="1">
    <source>
        <dbReference type="Pfam" id="PF11867"/>
    </source>
</evidence>
<feature type="domain" description="Type I restriction enzyme HindI endonuclease subunit-like C-terminal" evidence="1">
    <location>
        <begin position="3"/>
        <end position="143"/>
    </location>
</feature>
<reference evidence="2 3" key="1">
    <citation type="submission" date="2018-06" db="EMBL/GenBank/DDBJ databases">
        <authorList>
            <consortium name="Pathogen Informatics"/>
            <person name="Doyle S."/>
        </authorList>
    </citation>
    <scope>NUCLEOTIDE SEQUENCE [LARGE SCALE GENOMIC DNA]</scope>
    <source>
        <strain evidence="2 3">NCTC204</strain>
    </source>
</reference>
<proteinExistence type="predicted"/>